<keyword evidence="2" id="KW-0812">Transmembrane</keyword>
<gene>
    <name evidence="3" type="ORF">METZ01_LOCUS196977</name>
</gene>
<name>A0A382E2H4_9ZZZZ</name>
<feature type="transmembrane region" description="Helical" evidence="2">
    <location>
        <begin position="44"/>
        <end position="65"/>
    </location>
</feature>
<feature type="non-terminal residue" evidence="3">
    <location>
        <position position="1"/>
    </location>
</feature>
<proteinExistence type="predicted"/>
<dbReference type="AlphaFoldDB" id="A0A382E2H4"/>
<keyword evidence="2" id="KW-1133">Transmembrane helix</keyword>
<accession>A0A382E2H4</accession>
<sequence length="92" mass="10771">VRLLNSIRFELPFGMVRLSWRVLERVSEQNDPSSPTALRPVYRWQHIAGAMGLLWLVLAVMWTFWSIDKTRDKREKAGEQNATQGLMKQQTQ</sequence>
<protein>
    <submittedName>
        <fullName evidence="3">Uncharacterized protein</fullName>
    </submittedName>
</protein>
<feature type="region of interest" description="Disordered" evidence="1">
    <location>
        <begin position="73"/>
        <end position="92"/>
    </location>
</feature>
<organism evidence="3">
    <name type="scientific">marine metagenome</name>
    <dbReference type="NCBI Taxonomy" id="408172"/>
    <lineage>
        <taxon>unclassified sequences</taxon>
        <taxon>metagenomes</taxon>
        <taxon>ecological metagenomes</taxon>
    </lineage>
</organism>
<keyword evidence="2" id="KW-0472">Membrane</keyword>
<evidence type="ECO:0000313" key="3">
    <source>
        <dbReference type="EMBL" id="SVB44123.1"/>
    </source>
</evidence>
<reference evidence="3" key="1">
    <citation type="submission" date="2018-05" db="EMBL/GenBank/DDBJ databases">
        <authorList>
            <person name="Lanie J.A."/>
            <person name="Ng W.-L."/>
            <person name="Kazmierczak K.M."/>
            <person name="Andrzejewski T.M."/>
            <person name="Davidsen T.M."/>
            <person name="Wayne K.J."/>
            <person name="Tettelin H."/>
            <person name="Glass J.I."/>
            <person name="Rusch D."/>
            <person name="Podicherti R."/>
            <person name="Tsui H.-C.T."/>
            <person name="Winkler M.E."/>
        </authorList>
    </citation>
    <scope>NUCLEOTIDE SEQUENCE</scope>
</reference>
<feature type="compositionally biased region" description="Polar residues" evidence="1">
    <location>
        <begin position="80"/>
        <end position="92"/>
    </location>
</feature>
<evidence type="ECO:0000256" key="1">
    <source>
        <dbReference type="SAM" id="MobiDB-lite"/>
    </source>
</evidence>
<evidence type="ECO:0000256" key="2">
    <source>
        <dbReference type="SAM" id="Phobius"/>
    </source>
</evidence>
<dbReference type="EMBL" id="UINC01042032">
    <property type="protein sequence ID" value="SVB44123.1"/>
    <property type="molecule type" value="Genomic_DNA"/>
</dbReference>